<accession>A0AAN2DEL1</accession>
<comment type="caution">
    <text evidence="1">The sequence shown here is derived from an EMBL/GenBank/DDBJ whole genome shotgun (WGS) entry which is preliminary data.</text>
</comment>
<dbReference type="AlphaFoldDB" id="A0AAN2DEL1"/>
<evidence type="ECO:0000313" key="2">
    <source>
        <dbReference type="Proteomes" id="UP000528185"/>
    </source>
</evidence>
<dbReference type="EMBL" id="CAICSX020000002">
    <property type="protein sequence ID" value="CAD0215315.1"/>
    <property type="molecule type" value="Genomic_DNA"/>
</dbReference>
<protein>
    <submittedName>
        <fullName evidence="1">Uncharacterized protein</fullName>
    </submittedName>
</protein>
<proteinExistence type="predicted"/>
<organism evidence="1 2">
    <name type="scientific">Rhizobium rhizogenes</name>
    <name type="common">Agrobacterium rhizogenes</name>
    <dbReference type="NCBI Taxonomy" id="359"/>
    <lineage>
        <taxon>Bacteria</taxon>
        <taxon>Pseudomonadati</taxon>
        <taxon>Pseudomonadota</taxon>
        <taxon>Alphaproteobacteria</taxon>
        <taxon>Hyphomicrobiales</taxon>
        <taxon>Rhizobiaceae</taxon>
        <taxon>Rhizobium/Agrobacterium group</taxon>
        <taxon>Rhizobium</taxon>
    </lineage>
</organism>
<sequence>MILAIAYSMESWGSHFAIDIRKVVPIMIILVVSYTPPLPV</sequence>
<reference evidence="1 2" key="1">
    <citation type="submission" date="2020-06" db="EMBL/GenBank/DDBJ databases">
        <authorList>
            <person name="De Coninck B."/>
            <person name="Ibrahim H."/>
        </authorList>
    </citation>
    <scope>NUCLEOTIDE SEQUENCE [LARGE SCALE GENOMIC DNA]</scope>
    <source>
        <strain evidence="1">Ag_rhizogenes_K599</strain>
    </source>
</reference>
<evidence type="ECO:0000313" key="1">
    <source>
        <dbReference type="EMBL" id="CAD0215315.1"/>
    </source>
</evidence>
<gene>
    <name evidence="1" type="ORF">AGRHK599_LOCUS3560</name>
</gene>
<name>A0AAN2DEL1_RHIRH</name>
<dbReference type="Proteomes" id="UP000528185">
    <property type="component" value="Unassembled WGS sequence"/>
</dbReference>